<evidence type="ECO:0000313" key="5">
    <source>
        <dbReference type="EMBL" id="KHN78002.1"/>
    </source>
</evidence>
<evidence type="ECO:0000256" key="2">
    <source>
        <dbReference type="ARBA" id="ARBA00018987"/>
    </source>
</evidence>
<dbReference type="SMART" id="SM01161">
    <property type="entry name" value="DUF1767"/>
    <property type="match status" value="1"/>
</dbReference>
<dbReference type="GO" id="GO:0031422">
    <property type="term" value="C:RecQ family helicase-topoisomerase III complex"/>
    <property type="evidence" value="ECO:0007669"/>
    <property type="project" value="TreeGrafter"/>
</dbReference>
<evidence type="ECO:0000256" key="1">
    <source>
        <dbReference type="ARBA" id="ARBA00006395"/>
    </source>
</evidence>
<dbReference type="GO" id="GO:0016604">
    <property type="term" value="C:nuclear body"/>
    <property type="evidence" value="ECO:0007669"/>
    <property type="project" value="TreeGrafter"/>
</dbReference>
<dbReference type="Pfam" id="PF21000">
    <property type="entry name" value="RMI1_N_N"/>
    <property type="match status" value="1"/>
</dbReference>
<dbReference type="InterPro" id="IPR049363">
    <property type="entry name" value="RMI1_N"/>
</dbReference>
<dbReference type="GO" id="GO:0000724">
    <property type="term" value="P:double-strand break repair via homologous recombination"/>
    <property type="evidence" value="ECO:0007669"/>
    <property type="project" value="TreeGrafter"/>
</dbReference>
<reference evidence="5 6" key="1">
    <citation type="submission" date="2014-11" db="EMBL/GenBank/DDBJ databases">
        <title>Genetic blueprint of the zoonotic pathogen Toxocara canis.</title>
        <authorList>
            <person name="Zhu X.-Q."/>
            <person name="Korhonen P.K."/>
            <person name="Cai H."/>
            <person name="Young N.D."/>
            <person name="Nejsum P."/>
            <person name="von Samson-Himmelstjerna G."/>
            <person name="Boag P.R."/>
            <person name="Tan P."/>
            <person name="Li Q."/>
            <person name="Min J."/>
            <person name="Yang Y."/>
            <person name="Wang X."/>
            <person name="Fang X."/>
            <person name="Hall R.S."/>
            <person name="Hofmann A."/>
            <person name="Sternberg P.W."/>
            <person name="Jex A.R."/>
            <person name="Gasser R.B."/>
        </authorList>
    </citation>
    <scope>NUCLEOTIDE SEQUENCE [LARGE SCALE GENOMIC DNA]</scope>
    <source>
        <strain evidence="5">PN_DK_2014</strain>
    </source>
</reference>
<keyword evidence="6" id="KW-1185">Reference proteome</keyword>
<dbReference type="OrthoDB" id="5810385at2759"/>
<evidence type="ECO:0000259" key="3">
    <source>
        <dbReference type="Pfam" id="PF08585"/>
    </source>
</evidence>
<dbReference type="PANTHER" id="PTHR14790">
    <property type="entry name" value="RECQ-MEDIATED GENOME INSTABILITY PROTEIN 1 RMI1"/>
    <property type="match status" value="1"/>
</dbReference>
<organism evidence="5 6">
    <name type="scientific">Toxocara canis</name>
    <name type="common">Canine roundworm</name>
    <dbReference type="NCBI Taxonomy" id="6265"/>
    <lineage>
        <taxon>Eukaryota</taxon>
        <taxon>Metazoa</taxon>
        <taxon>Ecdysozoa</taxon>
        <taxon>Nematoda</taxon>
        <taxon>Chromadorea</taxon>
        <taxon>Rhabditida</taxon>
        <taxon>Spirurina</taxon>
        <taxon>Ascaridomorpha</taxon>
        <taxon>Ascaridoidea</taxon>
        <taxon>Toxocaridae</taxon>
        <taxon>Toxocara</taxon>
    </lineage>
</organism>
<dbReference type="InterPro" id="IPR042470">
    <property type="entry name" value="RMI1_N_C_sf"/>
</dbReference>
<dbReference type="EMBL" id="JPKZ01002205">
    <property type="protein sequence ID" value="KHN78002.1"/>
    <property type="molecule type" value="Genomic_DNA"/>
</dbReference>
<dbReference type="Pfam" id="PF08585">
    <property type="entry name" value="RMI1_N_C"/>
    <property type="match status" value="1"/>
</dbReference>
<accession>A0A0B2V950</accession>
<feature type="domain" description="RMI1 N-terminal" evidence="4">
    <location>
        <begin position="11"/>
        <end position="60"/>
    </location>
</feature>
<gene>
    <name evidence="5" type="primary">rmi1</name>
    <name evidence="5" type="ORF">Tcan_03662</name>
</gene>
<dbReference type="InterPro" id="IPR044881">
    <property type="entry name" value="RMI1_N_N_sf"/>
</dbReference>
<dbReference type="GO" id="GO:0000712">
    <property type="term" value="P:resolution of meiotic recombination intermediates"/>
    <property type="evidence" value="ECO:0007669"/>
    <property type="project" value="TreeGrafter"/>
</dbReference>
<evidence type="ECO:0000313" key="6">
    <source>
        <dbReference type="Proteomes" id="UP000031036"/>
    </source>
</evidence>
<protein>
    <recommendedName>
        <fullName evidence="2">RecQ-mediated genome instability protein 1</fullName>
    </recommendedName>
</protein>
<dbReference type="Proteomes" id="UP000031036">
    <property type="component" value="Unassembled WGS sequence"/>
</dbReference>
<dbReference type="Gene3D" id="2.40.50.770">
    <property type="entry name" value="RecQ-mediated genome instability protein Rmi1, C-terminal domain"/>
    <property type="match status" value="1"/>
</dbReference>
<dbReference type="Gene3D" id="1.10.8.1020">
    <property type="entry name" value="RecQ-mediated genome instability protein 1, N-terminal domain"/>
    <property type="match status" value="1"/>
</dbReference>
<dbReference type="InterPro" id="IPR013894">
    <property type="entry name" value="RMI1_OB"/>
</dbReference>
<dbReference type="STRING" id="6265.A0A0B2V950"/>
<sequence length="1244" mass="138125">MLEKSRVASFFADRHIILKEEWLDQVMQFLKTENNASASEATLVCDQVYEQWLFSELSSSTRPVLKLPPYEKKIIVKHRCVLQMNWILDINESLYSQFRSLTNHFEDNSGFDCGAVEDQHDKWKSRSIFLMEVTDGQRRLRAISMGDIDGLSVKCSPGMKIYLFSDVQCRRNVLMLNESNTQVLGGDIDALCDTNATLRVMARRLNIDENKVFFSLYRTKRATERTDECTGNEDEMGIGEAVEATVARRGGTDDIGMDISSKQTSVDLNEELGKDDVTETDLGAKTIAVTTNSRDDTPVDTKIPVGDRRCAASVADSSVSFGSVQATSDAQKTTDDFTLVTCSLSTLRLEKLSRPRNGEIDSSKANVERQAQIGQILREENYIQSKVERQLDAAPHMTRSVDAQPGFVGQAEASQNAIGGRNTQGSSIVLPGQNNAYEHRPQQRSCLQLAINNAARKWELGEKGMWKTFGNSSKTPTGLEGCYEESGIIPATWINANRNVQRRNGELLGMRCITSYFAPVRKLKTSQPKTVVVKPPLDSNAPNDVSAAKAESVEGLPRTQGFQSISGEAFSRSFITVGAERLNGRQFLTHDCLVRSSSRPVHLLEDVVSKRQIPAHEATGNSSFRHLPEPGNVESYEQVQRSEDVSQSICRQVPPLRDLDRPGCNGTAGLDCVARSDSFQLQQLEETSQSVCLEDPALKNSGRLPYYRIRALDSMSRSGNGQLQSINESSSRLSQVFQKASSLGRISLSTITACQRPGASASKKISFVKLSRPRNGEIDSSKANVERQAQIGQILREENYIQSKVERQLDAAPHMTRSVDAQPGFVGQAEASQNAIGGRNTQGSSIVLPGQNNAYEHRPQQRSCLQLAINNAARKWELGEKGMWKTFGNSSKTPTGLEGCYEESGIIPATWINANRNVQRNFGPFNASIQKTPCANGKVARMDHRQHPWNTLGIRDGSDNTVGELSHENLLQLDDRSALATPAAIRPSTDGQPMQNTMHFGQQISDIGRHLPLTCRKRPLEEQRPSNETVSVATAQHGALFESVPQTPSNASEVLMIETEGCGVGNSSSKDRTTASRRPFILFHTRTVRQGRIDSCDNDHDIVARFVRLQITTLAEVHRRCVFWMIAQRKRIQPISCEVVGSLQVSRDGWLVNVLVTDHTARDLFCTIENDLLERLLGFSFKECRQLCATKEVKRLLRYKRRASMVLHVFSRLDLVLTIEFSPSSDIVPLIVDITNLASALDMC</sequence>
<proteinExistence type="inferred from homology"/>
<dbReference type="PANTHER" id="PTHR14790:SF15">
    <property type="entry name" value="RECQ-MEDIATED GENOME INSTABILITY PROTEIN 1"/>
    <property type="match status" value="1"/>
</dbReference>
<comment type="similarity">
    <text evidence="1">Belongs to the RMI1 family.</text>
</comment>
<feature type="domain" description="RecQ mediated genome instability protein 1 OB-fold" evidence="3">
    <location>
        <begin position="73"/>
        <end position="196"/>
    </location>
</feature>
<evidence type="ECO:0000259" key="4">
    <source>
        <dbReference type="Pfam" id="PF21000"/>
    </source>
</evidence>
<comment type="caution">
    <text evidence="5">The sequence shown here is derived from an EMBL/GenBank/DDBJ whole genome shotgun (WGS) entry which is preliminary data.</text>
</comment>
<dbReference type="AlphaFoldDB" id="A0A0B2V950"/>
<name>A0A0B2V950_TOXCA</name>